<sequence>MKIHTEQINASRRTLIKQTLVFSSIAPFVTFGSVNAMIGSIQGPNDPIFQNYIGFNGERKDPVTGAYHLGNGYRVYNPRLMRFQSCDSLSPFEQGGINSYAYCFNDPINRRDPSGHIAFLSLLIGAIIGSVVGFVVSLTSEAINASLNGTSIDWAQVGIGTALGFISGGFGAAAQGTSFSVKLGLSIAEAVASGGVEFGLNVASGKSVHEAGQSAFVGVAIGFAGFGVGSAGSRAFSHAKHQMNSITSLVHRFDDGRIGIPMSPQKAPQSAPSTPTGIGAQASMFVRTIQRSMSSGNMHIERAIEPRTFIEQNLARSHSESSFANALYGVNRNLSSHGDTNISVEASRAYVRDAQRTMTGELSNTAAHFNAAARWLRRGDGVGMAGFLFNFAGGVSSGVIDHARHRTGRLLSIPDDID</sequence>
<dbReference type="NCBIfam" id="TIGR03696">
    <property type="entry name" value="Rhs_assc_core"/>
    <property type="match status" value="1"/>
</dbReference>
<evidence type="ECO:0000256" key="1">
    <source>
        <dbReference type="SAM" id="Phobius"/>
    </source>
</evidence>
<evidence type="ECO:0008006" key="4">
    <source>
        <dbReference type="Google" id="ProtNLM"/>
    </source>
</evidence>
<gene>
    <name evidence="2" type="ORF">VSF3289_00855</name>
</gene>
<comment type="caution">
    <text evidence="2">The sequence shown here is derived from an EMBL/GenBank/DDBJ whole genome shotgun (WGS) entry which is preliminary data.</text>
</comment>
<organism evidence="2 3">
    <name type="scientific">Vibrio scophthalmi</name>
    <dbReference type="NCBI Taxonomy" id="45658"/>
    <lineage>
        <taxon>Bacteria</taxon>
        <taxon>Pseudomonadati</taxon>
        <taxon>Pseudomonadota</taxon>
        <taxon>Gammaproteobacteria</taxon>
        <taxon>Vibrionales</taxon>
        <taxon>Vibrionaceae</taxon>
        <taxon>Vibrio</taxon>
    </lineage>
</organism>
<feature type="transmembrane region" description="Helical" evidence="1">
    <location>
        <begin position="117"/>
        <end position="138"/>
    </location>
</feature>
<dbReference type="OrthoDB" id="5905222at2"/>
<evidence type="ECO:0000313" key="2">
    <source>
        <dbReference type="EMBL" id="ODS10596.1"/>
    </source>
</evidence>
<dbReference type="InterPro" id="IPR022385">
    <property type="entry name" value="Rhs_assc_core"/>
</dbReference>
<dbReference type="PANTHER" id="PTHR32305:SF15">
    <property type="entry name" value="PROTEIN RHSA-RELATED"/>
    <property type="match status" value="1"/>
</dbReference>
<dbReference type="AlphaFoldDB" id="A0A1E3WLF4"/>
<dbReference type="RefSeq" id="WP_069446195.1">
    <property type="nucleotide sequence ID" value="NZ_MDCJ01000002.1"/>
</dbReference>
<proteinExistence type="predicted"/>
<keyword evidence="1" id="KW-1133">Transmembrane helix</keyword>
<reference evidence="2 3" key="1">
    <citation type="submission" date="2016-08" db="EMBL/GenBank/DDBJ databases">
        <title>Genome sequencing of Vibrio scophthalmi strain FP3289, an isolated from Paralichthys olivaceus.</title>
        <authorList>
            <person name="Han H.-J."/>
        </authorList>
    </citation>
    <scope>NUCLEOTIDE SEQUENCE [LARGE SCALE GENOMIC DNA]</scope>
    <source>
        <strain evidence="2 3">FP3289</strain>
    </source>
</reference>
<keyword evidence="1" id="KW-0472">Membrane</keyword>
<dbReference type="InterPro" id="IPR050708">
    <property type="entry name" value="T6SS_VgrG/RHS"/>
</dbReference>
<dbReference type="EMBL" id="MDCJ01000002">
    <property type="protein sequence ID" value="ODS10596.1"/>
    <property type="molecule type" value="Genomic_DNA"/>
</dbReference>
<feature type="transmembrane region" description="Helical" evidence="1">
    <location>
        <begin position="20"/>
        <end position="41"/>
    </location>
</feature>
<dbReference type="Proteomes" id="UP000095131">
    <property type="component" value="Unassembled WGS sequence"/>
</dbReference>
<protein>
    <recommendedName>
        <fullName evidence="4">RHS repeat-associated core domain-containing protein</fullName>
    </recommendedName>
</protein>
<keyword evidence="1" id="KW-0812">Transmembrane</keyword>
<accession>A0A1E3WLF4</accession>
<dbReference type="PANTHER" id="PTHR32305">
    <property type="match status" value="1"/>
</dbReference>
<name>A0A1E3WLF4_9VIBR</name>
<evidence type="ECO:0000313" key="3">
    <source>
        <dbReference type="Proteomes" id="UP000095131"/>
    </source>
</evidence>
<dbReference type="Gene3D" id="2.180.10.10">
    <property type="entry name" value="RHS repeat-associated core"/>
    <property type="match status" value="1"/>
</dbReference>
<dbReference type="PATRIC" id="fig|45658.8.peg.845"/>